<evidence type="ECO:0000313" key="3">
    <source>
        <dbReference type="Proteomes" id="UP000007305"/>
    </source>
</evidence>
<name>A0A804MBG7_MAIZE</name>
<feature type="region of interest" description="Disordered" evidence="1">
    <location>
        <begin position="67"/>
        <end position="109"/>
    </location>
</feature>
<reference evidence="2" key="3">
    <citation type="submission" date="2021-05" db="UniProtKB">
        <authorList>
            <consortium name="EnsemblPlants"/>
        </authorList>
    </citation>
    <scope>IDENTIFICATION</scope>
    <source>
        <strain evidence="2">cv. B73</strain>
    </source>
</reference>
<evidence type="ECO:0000256" key="1">
    <source>
        <dbReference type="SAM" id="MobiDB-lite"/>
    </source>
</evidence>
<keyword evidence="3" id="KW-1185">Reference proteome</keyword>
<reference evidence="3" key="1">
    <citation type="submission" date="2015-12" db="EMBL/GenBank/DDBJ databases">
        <title>Update maize B73 reference genome by single molecule sequencing technologies.</title>
        <authorList>
            <consortium name="Maize Genome Sequencing Project"/>
            <person name="Ware D."/>
        </authorList>
    </citation>
    <scope>NUCLEOTIDE SEQUENCE [LARGE SCALE GENOMIC DNA]</scope>
    <source>
        <strain evidence="3">cv. B73</strain>
    </source>
</reference>
<sequence>MVSILILEKKREKNMSNSLRSNLLIFSRSNTMPCAAQIFAARQALNPLCCSQSAPFSSILASARSPLLSRPPRQLPPHPSANRISSRSSGSQRWRWHRRHRAEEAEAEA</sequence>
<dbReference type="Gramene" id="Zm00001eb073050_T001">
    <property type="protein sequence ID" value="Zm00001eb073050_P001"/>
    <property type="gene ID" value="Zm00001eb073050"/>
</dbReference>
<protein>
    <submittedName>
        <fullName evidence="2">Uncharacterized protein</fullName>
    </submittedName>
</protein>
<proteinExistence type="predicted"/>
<dbReference type="InParanoid" id="A0A804MBG7"/>
<accession>A0A804MBG7</accession>
<feature type="compositionally biased region" description="Low complexity" evidence="1">
    <location>
        <begin position="80"/>
        <end position="93"/>
    </location>
</feature>
<reference evidence="2" key="2">
    <citation type="submission" date="2019-07" db="EMBL/GenBank/DDBJ databases">
        <authorList>
            <person name="Seetharam A."/>
            <person name="Woodhouse M."/>
            <person name="Cannon E."/>
        </authorList>
    </citation>
    <scope>NUCLEOTIDE SEQUENCE [LARGE SCALE GENOMIC DNA]</scope>
    <source>
        <strain evidence="2">cv. B73</strain>
    </source>
</reference>
<dbReference type="Proteomes" id="UP000007305">
    <property type="component" value="Chromosome 2"/>
</dbReference>
<dbReference type="EnsemblPlants" id="Zm00001eb073050_T001">
    <property type="protein sequence ID" value="Zm00001eb073050_P001"/>
    <property type="gene ID" value="Zm00001eb073050"/>
</dbReference>
<organism evidence="2 3">
    <name type="scientific">Zea mays</name>
    <name type="common">Maize</name>
    <dbReference type="NCBI Taxonomy" id="4577"/>
    <lineage>
        <taxon>Eukaryota</taxon>
        <taxon>Viridiplantae</taxon>
        <taxon>Streptophyta</taxon>
        <taxon>Embryophyta</taxon>
        <taxon>Tracheophyta</taxon>
        <taxon>Spermatophyta</taxon>
        <taxon>Magnoliopsida</taxon>
        <taxon>Liliopsida</taxon>
        <taxon>Poales</taxon>
        <taxon>Poaceae</taxon>
        <taxon>PACMAD clade</taxon>
        <taxon>Panicoideae</taxon>
        <taxon>Andropogonodae</taxon>
        <taxon>Andropogoneae</taxon>
        <taxon>Tripsacinae</taxon>
        <taxon>Zea</taxon>
    </lineage>
</organism>
<evidence type="ECO:0000313" key="2">
    <source>
        <dbReference type="EnsemblPlants" id="Zm00001eb073050_P001"/>
    </source>
</evidence>
<dbReference type="AlphaFoldDB" id="A0A804MBG7"/>